<evidence type="ECO:0000256" key="13">
    <source>
        <dbReference type="ARBA" id="ARBA00023098"/>
    </source>
</evidence>
<keyword evidence="14 20" id="KW-0496">Mitochondrion</keyword>
<keyword evidence="16 20" id="KW-0594">Phospholipid biosynthesis</keyword>
<dbReference type="PANTHER" id="PTHR13619">
    <property type="entry name" value="PHOSPHATIDATE CYTIDYLYLTRANSFERASE, MITOCHONDRIAL"/>
    <property type="match status" value="1"/>
</dbReference>
<evidence type="ECO:0000256" key="7">
    <source>
        <dbReference type="ARBA" id="ARBA00018337"/>
    </source>
</evidence>
<evidence type="ECO:0000256" key="12">
    <source>
        <dbReference type="ARBA" id="ARBA00022842"/>
    </source>
</evidence>
<dbReference type="Proteomes" id="UP000091820">
    <property type="component" value="Unassembled WGS sequence"/>
</dbReference>
<evidence type="ECO:0000256" key="19">
    <source>
        <dbReference type="ARBA" id="ARBA00031502"/>
    </source>
</evidence>
<evidence type="ECO:0000256" key="17">
    <source>
        <dbReference type="ARBA" id="ARBA00023264"/>
    </source>
</evidence>
<evidence type="ECO:0000256" key="15">
    <source>
        <dbReference type="ARBA" id="ARBA00023136"/>
    </source>
</evidence>
<dbReference type="GO" id="GO:0004605">
    <property type="term" value="F:phosphatidate cytidylyltransferase activity"/>
    <property type="evidence" value="ECO:0007669"/>
    <property type="project" value="UniProtKB-UniRule"/>
</dbReference>
<evidence type="ECO:0000256" key="14">
    <source>
        <dbReference type="ARBA" id="ARBA00023128"/>
    </source>
</evidence>
<dbReference type="GO" id="GO:0032049">
    <property type="term" value="P:cardiolipin biosynthetic process"/>
    <property type="evidence" value="ECO:0007669"/>
    <property type="project" value="UniProtKB-UniRule"/>
</dbReference>
<evidence type="ECO:0000256" key="2">
    <source>
        <dbReference type="ARBA" id="ARBA00004443"/>
    </source>
</evidence>
<keyword evidence="12 20" id="KW-0460">Magnesium</keyword>
<evidence type="ECO:0000313" key="22">
    <source>
        <dbReference type="Proteomes" id="UP000091820"/>
    </source>
</evidence>
<evidence type="ECO:0000256" key="20">
    <source>
        <dbReference type="PIRNR" id="PIRNR028840"/>
    </source>
</evidence>
<comment type="cofactor">
    <cofactor evidence="1 20">
        <name>Mg(2+)</name>
        <dbReference type="ChEBI" id="CHEBI:18420"/>
    </cofactor>
</comment>
<evidence type="ECO:0000256" key="1">
    <source>
        <dbReference type="ARBA" id="ARBA00001946"/>
    </source>
</evidence>
<evidence type="ECO:0000256" key="5">
    <source>
        <dbReference type="ARBA" id="ARBA00005458"/>
    </source>
</evidence>
<evidence type="ECO:0000256" key="4">
    <source>
        <dbReference type="ARBA" id="ARBA00005189"/>
    </source>
</evidence>
<keyword evidence="15 20" id="KW-0472">Membrane</keyword>
<protein>
    <recommendedName>
        <fullName evidence="7 20">Phosphatidate cytidylyltransferase, mitochondrial</fullName>
        <ecNumber evidence="6 20">2.7.7.41</ecNumber>
    </recommendedName>
    <alternativeName>
        <fullName evidence="18 20">CDP-diacylglycerol synthase</fullName>
    </alternativeName>
    <alternativeName>
        <fullName evidence="19 20">Mitochondrial translocator assembly and maintenance protein 41 homolog</fullName>
    </alternativeName>
</protein>
<evidence type="ECO:0000256" key="10">
    <source>
        <dbReference type="ARBA" id="ARBA00022695"/>
    </source>
</evidence>
<dbReference type="PANTHER" id="PTHR13619:SF0">
    <property type="entry name" value="PHOSPHATIDATE CYTIDYLYLTRANSFERASE, MITOCHONDRIAL"/>
    <property type="match status" value="1"/>
</dbReference>
<evidence type="ECO:0000256" key="16">
    <source>
        <dbReference type="ARBA" id="ARBA00023209"/>
    </source>
</evidence>
<keyword evidence="17 20" id="KW-1208">Phospholipid metabolism</keyword>
<dbReference type="STRING" id="37001.A0A1A9W6H7"/>
<keyword evidence="10 20" id="KW-0548">Nucleotidyltransferase</keyword>
<dbReference type="GO" id="GO:0016024">
    <property type="term" value="P:CDP-diacylglycerol biosynthetic process"/>
    <property type="evidence" value="ECO:0007669"/>
    <property type="project" value="UniProtKB-UniRule"/>
</dbReference>
<evidence type="ECO:0000256" key="8">
    <source>
        <dbReference type="ARBA" id="ARBA00022516"/>
    </source>
</evidence>
<name>A0A1A9W6H7_9MUSC</name>
<sequence length="335" mass="38770">MNLYRDILARFPRGNLSYVFAYGSAVKQQLGYKKVNQQKDNIIDLIFCVKDPVGWHAENIKRHESHYSALRHLGPIFVMKYQEYFAAKVYFNTLVPFRDLDVNIKYGVISREHLLQDLSEWKYLYIAGRLHKPVVDIVPTEGDQLLTESLANNLRTAFQISLLLLPEKFTPFELFCAISNLSYKGDFRMIFGENKNKVQNIVKAQIPDFLKLYEPAMKSLSQYVAMKFKTTNQNDGPFIEYFEQDKSSNVNEHHLRHAPVELRKRLLKNAAFKGTYPEVIIHLAKLKNLHDIVQVSVNDIVWRSSITQSLKNIPSAGLVKSLAYSYRKALKTFST</sequence>
<comment type="pathway">
    <text evidence="3 20">Phospholipid metabolism; CDP-diacylglycerol biosynthesis; CDP-diacylglycerol from sn-glycerol 3-phosphate: step 3/3.</text>
</comment>
<organism evidence="21 22">
    <name type="scientific">Glossina brevipalpis</name>
    <dbReference type="NCBI Taxonomy" id="37001"/>
    <lineage>
        <taxon>Eukaryota</taxon>
        <taxon>Metazoa</taxon>
        <taxon>Ecdysozoa</taxon>
        <taxon>Arthropoda</taxon>
        <taxon>Hexapoda</taxon>
        <taxon>Insecta</taxon>
        <taxon>Pterygota</taxon>
        <taxon>Neoptera</taxon>
        <taxon>Endopterygota</taxon>
        <taxon>Diptera</taxon>
        <taxon>Brachycera</taxon>
        <taxon>Muscomorpha</taxon>
        <taxon>Hippoboscoidea</taxon>
        <taxon>Glossinidae</taxon>
        <taxon>Glossina</taxon>
    </lineage>
</organism>
<dbReference type="UniPathway" id="UPA00557">
    <property type="reaction ID" value="UER00614"/>
</dbReference>
<evidence type="ECO:0000313" key="21">
    <source>
        <dbReference type="EnsemblMetazoa" id="GBRI008025-PA"/>
    </source>
</evidence>
<proteinExistence type="inferred from homology"/>
<evidence type="ECO:0000256" key="3">
    <source>
        <dbReference type="ARBA" id="ARBA00005119"/>
    </source>
</evidence>
<dbReference type="PIRSF" id="PIRSF028840">
    <property type="entry name" value="Mmp37"/>
    <property type="match status" value="1"/>
</dbReference>
<reference evidence="21" key="2">
    <citation type="submission" date="2020-05" db="UniProtKB">
        <authorList>
            <consortium name="EnsemblMetazoa"/>
        </authorList>
    </citation>
    <scope>IDENTIFICATION</scope>
    <source>
        <strain evidence="21">IAEA</strain>
    </source>
</reference>
<comment type="pathway">
    <text evidence="4">Lipid metabolism.</text>
</comment>
<keyword evidence="22" id="KW-1185">Reference proteome</keyword>
<dbReference type="EnsemblMetazoa" id="GBRI008025-RA">
    <property type="protein sequence ID" value="GBRI008025-PA"/>
    <property type="gene ID" value="GBRI008025"/>
</dbReference>
<keyword evidence="8 20" id="KW-0444">Lipid biosynthesis</keyword>
<dbReference type="EC" id="2.7.7.41" evidence="6 20"/>
<keyword evidence="13 20" id="KW-0443">Lipid metabolism</keyword>
<evidence type="ECO:0000256" key="9">
    <source>
        <dbReference type="ARBA" id="ARBA00022679"/>
    </source>
</evidence>
<comment type="subcellular location">
    <subcellularLocation>
        <location evidence="2 20">Mitochondrion inner membrane</location>
        <topology evidence="2 20">Peripheral membrane protein</topology>
        <orientation evidence="2 20">Matrix side</orientation>
    </subcellularLocation>
</comment>
<evidence type="ECO:0000256" key="11">
    <source>
        <dbReference type="ARBA" id="ARBA00022792"/>
    </source>
</evidence>
<dbReference type="InterPro" id="IPR015222">
    <property type="entry name" value="Tam41"/>
</dbReference>
<dbReference type="AlphaFoldDB" id="A0A1A9W6H7"/>
<dbReference type="Pfam" id="PF09139">
    <property type="entry name" value="Tam41_Mmp37"/>
    <property type="match status" value="1"/>
</dbReference>
<dbReference type="VEuPathDB" id="VectorBase:GBRI008025"/>
<comment type="similarity">
    <text evidence="5 20">Belongs to the TAM41 family.</text>
</comment>
<keyword evidence="11 20" id="KW-0999">Mitochondrion inner membrane</keyword>
<comment type="function">
    <text evidence="20">Catalyzes the conversion of phosphatidic acid (PA) to CDP-diacylglycerol (CDP-DAG), an essential intermediate in the synthesis of phosphatidylglycerol, cardiolipin and phosphatidylinositol.</text>
</comment>
<evidence type="ECO:0000256" key="6">
    <source>
        <dbReference type="ARBA" id="ARBA00012487"/>
    </source>
</evidence>
<dbReference type="GO" id="GO:0005743">
    <property type="term" value="C:mitochondrial inner membrane"/>
    <property type="evidence" value="ECO:0007669"/>
    <property type="project" value="UniProtKB-SubCell"/>
</dbReference>
<reference evidence="22" key="1">
    <citation type="submission" date="2014-03" db="EMBL/GenBank/DDBJ databases">
        <authorList>
            <person name="Aksoy S."/>
            <person name="Warren W."/>
            <person name="Wilson R.K."/>
        </authorList>
    </citation>
    <scope>NUCLEOTIDE SEQUENCE [LARGE SCALE GENOMIC DNA]</scope>
    <source>
        <strain evidence="22">IAEA</strain>
    </source>
</reference>
<accession>A0A1A9W6H7</accession>
<keyword evidence="9 20" id="KW-0808">Transferase</keyword>
<evidence type="ECO:0000256" key="18">
    <source>
        <dbReference type="ARBA" id="ARBA00029893"/>
    </source>
</evidence>
<comment type="catalytic activity">
    <reaction evidence="20">
        <text>a 1,2-diacyl-sn-glycero-3-phosphate + CTP + H(+) = a CDP-1,2-diacyl-sn-glycerol + diphosphate</text>
        <dbReference type="Rhea" id="RHEA:16229"/>
        <dbReference type="ChEBI" id="CHEBI:15378"/>
        <dbReference type="ChEBI" id="CHEBI:33019"/>
        <dbReference type="ChEBI" id="CHEBI:37563"/>
        <dbReference type="ChEBI" id="CHEBI:58332"/>
        <dbReference type="ChEBI" id="CHEBI:58608"/>
        <dbReference type="EC" id="2.7.7.41"/>
    </reaction>
</comment>